<dbReference type="STRING" id="307121.GA0070620_3213"/>
<keyword evidence="6 11" id="KW-0418">Kinase</keyword>
<feature type="transmembrane region" description="Helical" evidence="9">
    <location>
        <begin position="136"/>
        <end position="157"/>
    </location>
</feature>
<dbReference type="Pfam" id="PF23539">
    <property type="entry name" value="DUF7134"/>
    <property type="match status" value="1"/>
</dbReference>
<dbReference type="EC" id="2.7.13.3" evidence="2"/>
<dbReference type="GO" id="GO:0005524">
    <property type="term" value="F:ATP binding"/>
    <property type="evidence" value="ECO:0007669"/>
    <property type="project" value="UniProtKB-KW"/>
</dbReference>
<dbReference type="OrthoDB" id="227596at2"/>
<dbReference type="InterPro" id="IPR055558">
    <property type="entry name" value="DUF7134"/>
</dbReference>
<dbReference type="PATRIC" id="fig|307121.4.peg.3280"/>
<keyword evidence="9" id="KW-1133">Transmembrane helix</keyword>
<evidence type="ECO:0000256" key="4">
    <source>
        <dbReference type="ARBA" id="ARBA00022679"/>
    </source>
</evidence>
<dbReference type="InterPro" id="IPR036890">
    <property type="entry name" value="HATPase_C_sf"/>
</dbReference>
<reference evidence="12" key="1">
    <citation type="submission" date="2016-06" db="EMBL/GenBank/DDBJ databases">
        <authorList>
            <person name="Varghese N."/>
        </authorList>
    </citation>
    <scope>NUCLEOTIDE SEQUENCE [LARGE SCALE GENOMIC DNA]</scope>
    <source>
        <strain evidence="12">DSM 45344</strain>
    </source>
</reference>
<organism evidence="11 12">
    <name type="scientific">Micromonospora krabiensis</name>
    <dbReference type="NCBI Taxonomy" id="307121"/>
    <lineage>
        <taxon>Bacteria</taxon>
        <taxon>Bacillati</taxon>
        <taxon>Actinomycetota</taxon>
        <taxon>Actinomycetes</taxon>
        <taxon>Micromonosporales</taxon>
        <taxon>Micromonosporaceae</taxon>
        <taxon>Micromonospora</taxon>
    </lineage>
</organism>
<dbReference type="Gene3D" id="1.20.5.1930">
    <property type="match status" value="1"/>
</dbReference>
<feature type="domain" description="Histidine kinase/HSP90-like ATPase" evidence="10">
    <location>
        <begin position="311"/>
        <end position="402"/>
    </location>
</feature>
<evidence type="ECO:0000256" key="3">
    <source>
        <dbReference type="ARBA" id="ARBA00022553"/>
    </source>
</evidence>
<keyword evidence="9" id="KW-0812">Transmembrane</keyword>
<dbReference type="SUPFAM" id="SSF55874">
    <property type="entry name" value="ATPase domain of HSP90 chaperone/DNA topoisomerase II/histidine kinase"/>
    <property type="match status" value="1"/>
</dbReference>
<dbReference type="PANTHER" id="PTHR24421">
    <property type="entry name" value="NITRATE/NITRITE SENSOR PROTEIN NARX-RELATED"/>
    <property type="match status" value="1"/>
</dbReference>
<dbReference type="Pfam" id="PF02518">
    <property type="entry name" value="HATPase_c"/>
    <property type="match status" value="1"/>
</dbReference>
<dbReference type="InterPro" id="IPR003594">
    <property type="entry name" value="HATPase_dom"/>
</dbReference>
<keyword evidence="5" id="KW-0547">Nucleotide-binding</keyword>
<feature type="transmembrane region" description="Helical" evidence="9">
    <location>
        <begin position="66"/>
        <end position="82"/>
    </location>
</feature>
<evidence type="ECO:0000259" key="10">
    <source>
        <dbReference type="SMART" id="SM00387"/>
    </source>
</evidence>
<dbReference type="Gene3D" id="3.30.565.10">
    <property type="entry name" value="Histidine kinase-like ATPase, C-terminal domain"/>
    <property type="match status" value="1"/>
</dbReference>
<dbReference type="GO" id="GO:0046983">
    <property type="term" value="F:protein dimerization activity"/>
    <property type="evidence" value="ECO:0007669"/>
    <property type="project" value="InterPro"/>
</dbReference>
<evidence type="ECO:0000256" key="1">
    <source>
        <dbReference type="ARBA" id="ARBA00000085"/>
    </source>
</evidence>
<dbReference type="InterPro" id="IPR011712">
    <property type="entry name" value="Sig_transdc_His_kin_sub3_dim/P"/>
</dbReference>
<sequence>MTAVRPTRRRTGAVTVGGVSAHLLTRRLRPVDLYLLDGVLAVVVGAALCAYAALEAPLHGGVREPVWASVLTGLVIGLPVAVRRRWPVTVAVVVSLAAAVALVSGLIPNFAAAAPALAIGLALYTLAVATPVRRSLVCAVGCLVALSVALALTGGDLWSRTGAVVYGAVMIGPAWVLGWSVRERRAHAARQSGHLVRQAATEERLRVARELHDVVAHTMSLIVVKAAVANHVADEHPGEAREALRVIEATGRTALTDIRRVLGALREGTAYGPAPGLDELPGLADQAAIGGVDVHVDVRRDVPDVGVVPESVGLAAYRIVQEAVTNVVKHAAPAACRATVTVTPAEVCVEVTDDGRRPVRTGAEGHGLTGMRERVALHGGEFSAGPRADGGFTVTARLPYQAVA</sequence>
<dbReference type="InterPro" id="IPR050482">
    <property type="entry name" value="Sensor_HK_TwoCompSys"/>
</dbReference>
<protein>
    <recommendedName>
        <fullName evidence="2">histidine kinase</fullName>
        <ecNumber evidence="2">2.7.13.3</ecNumber>
    </recommendedName>
</protein>
<keyword evidence="8" id="KW-0902">Two-component regulatory system</keyword>
<dbReference type="EMBL" id="LT598496">
    <property type="protein sequence ID" value="SBV27687.1"/>
    <property type="molecule type" value="Genomic_DNA"/>
</dbReference>
<comment type="catalytic activity">
    <reaction evidence="1">
        <text>ATP + protein L-histidine = ADP + protein N-phospho-L-histidine.</text>
        <dbReference type="EC" id="2.7.13.3"/>
    </reaction>
</comment>
<evidence type="ECO:0000256" key="9">
    <source>
        <dbReference type="SAM" id="Phobius"/>
    </source>
</evidence>
<dbReference type="SMART" id="SM00387">
    <property type="entry name" value="HATPase_c"/>
    <property type="match status" value="1"/>
</dbReference>
<feature type="transmembrane region" description="Helical" evidence="9">
    <location>
        <begin position="113"/>
        <end position="129"/>
    </location>
</feature>
<keyword evidence="4" id="KW-0808">Transferase</keyword>
<dbReference type="CDD" id="cd16917">
    <property type="entry name" value="HATPase_UhpB-NarQ-NarX-like"/>
    <property type="match status" value="1"/>
</dbReference>
<evidence type="ECO:0000256" key="6">
    <source>
        <dbReference type="ARBA" id="ARBA00022777"/>
    </source>
</evidence>
<evidence type="ECO:0000256" key="2">
    <source>
        <dbReference type="ARBA" id="ARBA00012438"/>
    </source>
</evidence>
<name>A0A1C3N535_9ACTN</name>
<keyword evidence="9" id="KW-0472">Membrane</keyword>
<feature type="transmembrane region" description="Helical" evidence="9">
    <location>
        <begin position="89"/>
        <end position="107"/>
    </location>
</feature>
<feature type="transmembrane region" description="Helical" evidence="9">
    <location>
        <begin position="33"/>
        <end position="54"/>
    </location>
</feature>
<feature type="transmembrane region" description="Helical" evidence="9">
    <location>
        <begin position="163"/>
        <end position="181"/>
    </location>
</feature>
<gene>
    <name evidence="11" type="ORF">GA0070620_3213</name>
</gene>
<keyword evidence="12" id="KW-1185">Reference proteome</keyword>
<evidence type="ECO:0000256" key="7">
    <source>
        <dbReference type="ARBA" id="ARBA00022840"/>
    </source>
</evidence>
<keyword evidence="3" id="KW-0597">Phosphoprotein</keyword>
<keyword evidence="7" id="KW-0067">ATP-binding</keyword>
<dbReference type="GO" id="GO:0016020">
    <property type="term" value="C:membrane"/>
    <property type="evidence" value="ECO:0007669"/>
    <property type="project" value="InterPro"/>
</dbReference>
<dbReference type="GO" id="GO:0000155">
    <property type="term" value="F:phosphorelay sensor kinase activity"/>
    <property type="evidence" value="ECO:0007669"/>
    <property type="project" value="InterPro"/>
</dbReference>
<dbReference type="Pfam" id="PF07730">
    <property type="entry name" value="HisKA_3"/>
    <property type="match status" value="1"/>
</dbReference>
<dbReference type="Proteomes" id="UP000199393">
    <property type="component" value="Chromosome I"/>
</dbReference>
<dbReference type="AlphaFoldDB" id="A0A1C3N535"/>
<evidence type="ECO:0000256" key="8">
    <source>
        <dbReference type="ARBA" id="ARBA00023012"/>
    </source>
</evidence>
<dbReference type="PANTHER" id="PTHR24421:SF10">
    <property type="entry name" value="NITRATE_NITRITE SENSOR PROTEIN NARQ"/>
    <property type="match status" value="1"/>
</dbReference>
<accession>A0A1C3N535</accession>
<evidence type="ECO:0000313" key="11">
    <source>
        <dbReference type="EMBL" id="SBV27687.1"/>
    </source>
</evidence>
<evidence type="ECO:0000313" key="12">
    <source>
        <dbReference type="Proteomes" id="UP000199393"/>
    </source>
</evidence>
<evidence type="ECO:0000256" key="5">
    <source>
        <dbReference type="ARBA" id="ARBA00022741"/>
    </source>
</evidence>
<proteinExistence type="predicted"/>